<proteinExistence type="predicted"/>
<dbReference type="OrthoDB" id="10293607at2759"/>
<accession>A0A1X6MZD0</accession>
<evidence type="ECO:0000313" key="3">
    <source>
        <dbReference type="Proteomes" id="UP000194127"/>
    </source>
</evidence>
<dbReference type="Proteomes" id="UP000194127">
    <property type="component" value="Unassembled WGS sequence"/>
</dbReference>
<dbReference type="EMBL" id="KZ110598">
    <property type="protein sequence ID" value="OSX61731.1"/>
    <property type="molecule type" value="Genomic_DNA"/>
</dbReference>
<reference evidence="2 3" key="1">
    <citation type="submission" date="2017-04" db="EMBL/GenBank/DDBJ databases">
        <title>Genome Sequence of the Model Brown-Rot Fungus Postia placenta SB12.</title>
        <authorList>
            <consortium name="DOE Joint Genome Institute"/>
            <person name="Gaskell J."/>
            <person name="Kersten P."/>
            <person name="Larrondo L.F."/>
            <person name="Canessa P."/>
            <person name="Martinez D."/>
            <person name="Hibbett D."/>
            <person name="Schmoll M."/>
            <person name="Kubicek C.P."/>
            <person name="Martinez A.T."/>
            <person name="Yadav J."/>
            <person name="Master E."/>
            <person name="Magnuson J.K."/>
            <person name="James T."/>
            <person name="Yaver D."/>
            <person name="Berka R."/>
            <person name="Labutti K."/>
            <person name="Lipzen A."/>
            <person name="Aerts A."/>
            <person name="Barry K."/>
            <person name="Henrissat B."/>
            <person name="Blanchette R."/>
            <person name="Grigoriev I."/>
            <person name="Cullen D."/>
        </authorList>
    </citation>
    <scope>NUCLEOTIDE SEQUENCE [LARGE SCALE GENOMIC DNA]</scope>
    <source>
        <strain evidence="2 3">MAD-698-R-SB12</strain>
    </source>
</reference>
<sequence>MAPAFAMQMCPNCETDVPIDTSPLSSSTLDCMTASCPVGLRTISPEVNERVLLCKLNMLSADESVIIIMVNSSDGPPNTHVGCHTVPGYEWADTDQQGMMEDNAAIVTETGIGVGNATETATETETGIDNAGAIAVATEIATATATATEIVGYTMDGDVSTFVVSCDSTSRADDDESELSLRDVPNGVMGDVLSGDFSSPRGRGKRAAVAGETRFR</sequence>
<organism evidence="2 3">
    <name type="scientific">Postia placenta MAD-698-R-SB12</name>
    <dbReference type="NCBI Taxonomy" id="670580"/>
    <lineage>
        <taxon>Eukaryota</taxon>
        <taxon>Fungi</taxon>
        <taxon>Dikarya</taxon>
        <taxon>Basidiomycota</taxon>
        <taxon>Agaricomycotina</taxon>
        <taxon>Agaricomycetes</taxon>
        <taxon>Polyporales</taxon>
        <taxon>Adustoporiaceae</taxon>
        <taxon>Rhodonia</taxon>
    </lineage>
</organism>
<gene>
    <name evidence="2" type="ORF">POSPLADRAFT_1047012</name>
</gene>
<feature type="region of interest" description="Disordered" evidence="1">
    <location>
        <begin position="195"/>
        <end position="216"/>
    </location>
</feature>
<dbReference type="GeneID" id="36324130"/>
<protein>
    <submittedName>
        <fullName evidence="2">Uncharacterized protein</fullName>
    </submittedName>
</protein>
<dbReference type="AlphaFoldDB" id="A0A1X6MZD0"/>
<evidence type="ECO:0000313" key="2">
    <source>
        <dbReference type="EMBL" id="OSX61731.1"/>
    </source>
</evidence>
<dbReference type="RefSeq" id="XP_024338525.1">
    <property type="nucleotide sequence ID" value="XM_024479180.1"/>
</dbReference>
<name>A0A1X6MZD0_9APHY</name>
<evidence type="ECO:0000256" key="1">
    <source>
        <dbReference type="SAM" id="MobiDB-lite"/>
    </source>
</evidence>
<keyword evidence="3" id="KW-1185">Reference proteome</keyword>